<gene>
    <name evidence="2" type="ORF">CEPIT_LOCUS34342</name>
</gene>
<protein>
    <recommendedName>
        <fullName evidence="1">Reverse transcriptase Ty1/copia-type domain-containing protein</fullName>
    </recommendedName>
</protein>
<dbReference type="EMBL" id="CAMAPF010000986">
    <property type="protein sequence ID" value="CAH9135211.1"/>
    <property type="molecule type" value="Genomic_DNA"/>
</dbReference>
<proteinExistence type="predicted"/>
<sequence length="221" mass="24773">MDLKRHLMPGNQSSAVEAFIRQLTSRFSVKDLGMLNRFLGMEVIPHPDGLFLSQRQYTLHILETCNMHEAREAPTPMSSNSSLHITDGHVSADASQYRRAIGLLQYLAFTRPDISFAVNRLTQFMHAPTDVHWQGVKRILRYLKGTLDFGLFLNRLSPMTISVFSDSDWGGVHDGGKSTTAYVIYLGSNIISWKSAKQKTVSRSSTEAEYRAVAHASAELL</sequence>
<evidence type="ECO:0000313" key="2">
    <source>
        <dbReference type="EMBL" id="CAH9135211.1"/>
    </source>
</evidence>
<accession>A0AAV0FHZ5</accession>
<evidence type="ECO:0000313" key="3">
    <source>
        <dbReference type="Proteomes" id="UP001152523"/>
    </source>
</evidence>
<dbReference type="SUPFAM" id="SSF56672">
    <property type="entry name" value="DNA/RNA polymerases"/>
    <property type="match status" value="1"/>
</dbReference>
<evidence type="ECO:0000259" key="1">
    <source>
        <dbReference type="Pfam" id="PF07727"/>
    </source>
</evidence>
<dbReference type="InterPro" id="IPR013103">
    <property type="entry name" value="RVT_2"/>
</dbReference>
<dbReference type="InterPro" id="IPR043502">
    <property type="entry name" value="DNA/RNA_pol_sf"/>
</dbReference>
<comment type="caution">
    <text evidence="2">The sequence shown here is derived from an EMBL/GenBank/DDBJ whole genome shotgun (WGS) entry which is preliminary data.</text>
</comment>
<reference evidence="2" key="1">
    <citation type="submission" date="2022-07" db="EMBL/GenBank/DDBJ databases">
        <authorList>
            <person name="Macas J."/>
            <person name="Novak P."/>
            <person name="Neumann P."/>
        </authorList>
    </citation>
    <scope>NUCLEOTIDE SEQUENCE</scope>
</reference>
<dbReference type="PANTHER" id="PTHR11439">
    <property type="entry name" value="GAG-POL-RELATED RETROTRANSPOSON"/>
    <property type="match status" value="1"/>
</dbReference>
<dbReference type="Proteomes" id="UP001152523">
    <property type="component" value="Unassembled WGS sequence"/>
</dbReference>
<dbReference type="CDD" id="cd09272">
    <property type="entry name" value="RNase_HI_RT_Ty1"/>
    <property type="match status" value="1"/>
</dbReference>
<keyword evidence="3" id="KW-1185">Reference proteome</keyword>
<name>A0AAV0FHZ5_9ASTE</name>
<dbReference type="Pfam" id="PF07727">
    <property type="entry name" value="RVT_2"/>
    <property type="match status" value="1"/>
</dbReference>
<dbReference type="AlphaFoldDB" id="A0AAV0FHZ5"/>
<dbReference type="PANTHER" id="PTHR11439:SF450">
    <property type="entry name" value="REVERSE TRANSCRIPTASE TY1_COPIA-TYPE DOMAIN-CONTAINING PROTEIN"/>
    <property type="match status" value="1"/>
</dbReference>
<organism evidence="2 3">
    <name type="scientific">Cuscuta epithymum</name>
    <dbReference type="NCBI Taxonomy" id="186058"/>
    <lineage>
        <taxon>Eukaryota</taxon>
        <taxon>Viridiplantae</taxon>
        <taxon>Streptophyta</taxon>
        <taxon>Embryophyta</taxon>
        <taxon>Tracheophyta</taxon>
        <taxon>Spermatophyta</taxon>
        <taxon>Magnoliopsida</taxon>
        <taxon>eudicotyledons</taxon>
        <taxon>Gunneridae</taxon>
        <taxon>Pentapetalae</taxon>
        <taxon>asterids</taxon>
        <taxon>lamiids</taxon>
        <taxon>Solanales</taxon>
        <taxon>Convolvulaceae</taxon>
        <taxon>Cuscuteae</taxon>
        <taxon>Cuscuta</taxon>
        <taxon>Cuscuta subgen. Cuscuta</taxon>
    </lineage>
</organism>
<feature type="domain" description="Reverse transcriptase Ty1/copia-type" evidence="1">
    <location>
        <begin position="8"/>
        <end position="77"/>
    </location>
</feature>